<proteinExistence type="predicted"/>
<reference evidence="3" key="1">
    <citation type="submission" date="2016-08" db="EMBL/GenBank/DDBJ databases">
        <title>Complete Genome Seqeunce of Paenibacillus sp. BIHB 4019 from tea rhizoplane.</title>
        <authorList>
            <person name="Thakur R."/>
            <person name="Swarnkar M.K."/>
            <person name="Gulati A."/>
        </authorList>
    </citation>
    <scope>NUCLEOTIDE SEQUENCE [LARGE SCALE GENOMIC DNA]</scope>
    <source>
        <strain evidence="3">BIHB4019</strain>
    </source>
</reference>
<protein>
    <submittedName>
        <fullName evidence="3">Uncharacterized protein</fullName>
    </submittedName>
</protein>
<dbReference type="RefSeq" id="WP_099518796.1">
    <property type="nucleotide sequence ID" value="NZ_CP016808.1"/>
</dbReference>
<feature type="transmembrane region" description="Helical" evidence="2">
    <location>
        <begin position="12"/>
        <end position="27"/>
    </location>
</feature>
<feature type="compositionally biased region" description="Pro residues" evidence="1">
    <location>
        <begin position="134"/>
        <end position="144"/>
    </location>
</feature>
<name>A0A1B2DIT6_9BACL</name>
<gene>
    <name evidence="3" type="ORF">BBD42_14840</name>
</gene>
<feature type="region of interest" description="Disordered" evidence="1">
    <location>
        <begin position="98"/>
        <end position="147"/>
    </location>
</feature>
<evidence type="ECO:0000256" key="1">
    <source>
        <dbReference type="SAM" id="MobiDB-lite"/>
    </source>
</evidence>
<dbReference type="EMBL" id="CP016808">
    <property type="protein sequence ID" value="ANY67611.1"/>
    <property type="molecule type" value="Genomic_DNA"/>
</dbReference>
<dbReference type="AlphaFoldDB" id="A0A1B2DIT6"/>
<sequence>MRKGYDSSKMISYANGIVWLVIGAFFIKNGISTPNREELMFYILLYSLIFVFPAWIGVYLGLRYSNRKSVQKKHKEAIDSLELELHIARQELLHEKSLAENEEQARKSAREAEEQAAAAARLVEQTEHHNARQGPPPPPAPPSMPKTISCPGCGASKLLRPMQSEECDYCGRMLVYR</sequence>
<keyword evidence="2" id="KW-0472">Membrane</keyword>
<evidence type="ECO:0000313" key="3">
    <source>
        <dbReference type="EMBL" id="ANY67611.1"/>
    </source>
</evidence>
<organism evidence="3">
    <name type="scientific">Paenibacillus sp. BIHB 4019</name>
    <dbReference type="NCBI Taxonomy" id="1870819"/>
    <lineage>
        <taxon>Bacteria</taxon>
        <taxon>Bacillati</taxon>
        <taxon>Bacillota</taxon>
        <taxon>Bacilli</taxon>
        <taxon>Bacillales</taxon>
        <taxon>Paenibacillaceae</taxon>
        <taxon>Paenibacillus</taxon>
    </lineage>
</organism>
<feature type="compositionally biased region" description="Basic and acidic residues" evidence="1">
    <location>
        <begin position="98"/>
        <end position="113"/>
    </location>
</feature>
<accession>A0A1B2DIT6</accession>
<keyword evidence="2" id="KW-1133">Transmembrane helix</keyword>
<keyword evidence="2" id="KW-0812">Transmembrane</keyword>
<evidence type="ECO:0000256" key="2">
    <source>
        <dbReference type="SAM" id="Phobius"/>
    </source>
</evidence>
<feature type="transmembrane region" description="Helical" evidence="2">
    <location>
        <begin position="39"/>
        <end position="62"/>
    </location>
</feature>